<sequence>MYLRDTNIILEFLLDQTKADEVEQLFLHIPSEHLYRSEFSLYSIGLVLLRRKLYDSFLSFIEDLLITGGVGLVRLSVEDIKTAFVKH</sequence>
<dbReference type="InterPro" id="IPR029060">
    <property type="entry name" value="PIN-like_dom_sf"/>
</dbReference>
<accession>A0A7C6EBX0</accession>
<comment type="caution">
    <text evidence="1">The sequence shown here is derived from an EMBL/GenBank/DDBJ whole genome shotgun (WGS) entry which is preliminary data.</text>
</comment>
<dbReference type="EMBL" id="DTLI01000022">
    <property type="protein sequence ID" value="HHS51400.1"/>
    <property type="molecule type" value="Genomic_DNA"/>
</dbReference>
<evidence type="ECO:0008006" key="2">
    <source>
        <dbReference type="Google" id="ProtNLM"/>
    </source>
</evidence>
<organism evidence="1">
    <name type="scientific">candidate division WOR-3 bacterium</name>
    <dbReference type="NCBI Taxonomy" id="2052148"/>
    <lineage>
        <taxon>Bacteria</taxon>
        <taxon>Bacteria division WOR-3</taxon>
    </lineage>
</organism>
<protein>
    <recommendedName>
        <fullName evidence="2">PIN domain-containing protein</fullName>
    </recommendedName>
</protein>
<dbReference type="AlphaFoldDB" id="A0A7C6EBX0"/>
<evidence type="ECO:0000313" key="1">
    <source>
        <dbReference type="EMBL" id="HHS51400.1"/>
    </source>
</evidence>
<proteinExistence type="predicted"/>
<reference evidence="1" key="1">
    <citation type="journal article" date="2020" name="mSystems">
        <title>Genome- and Community-Level Interaction Insights into Carbon Utilization and Element Cycling Functions of Hydrothermarchaeota in Hydrothermal Sediment.</title>
        <authorList>
            <person name="Zhou Z."/>
            <person name="Liu Y."/>
            <person name="Xu W."/>
            <person name="Pan J."/>
            <person name="Luo Z.H."/>
            <person name="Li M."/>
        </authorList>
    </citation>
    <scope>NUCLEOTIDE SEQUENCE [LARGE SCALE GENOMIC DNA]</scope>
    <source>
        <strain evidence="1">SpSt-876</strain>
    </source>
</reference>
<gene>
    <name evidence="1" type="ORF">ENW73_00830</name>
</gene>
<dbReference type="SUPFAM" id="SSF88723">
    <property type="entry name" value="PIN domain-like"/>
    <property type="match status" value="1"/>
</dbReference>
<name>A0A7C6EBX0_UNCW3</name>